<dbReference type="Proteomes" id="UP000747542">
    <property type="component" value="Unassembled WGS sequence"/>
</dbReference>
<dbReference type="GO" id="GO:0003779">
    <property type="term" value="F:actin binding"/>
    <property type="evidence" value="ECO:0007669"/>
    <property type="project" value="InterPro"/>
</dbReference>
<organism evidence="3 4">
    <name type="scientific">Homarus americanus</name>
    <name type="common">American lobster</name>
    <dbReference type="NCBI Taxonomy" id="6706"/>
    <lineage>
        <taxon>Eukaryota</taxon>
        <taxon>Metazoa</taxon>
        <taxon>Ecdysozoa</taxon>
        <taxon>Arthropoda</taxon>
        <taxon>Crustacea</taxon>
        <taxon>Multicrustacea</taxon>
        <taxon>Malacostraca</taxon>
        <taxon>Eumalacostraca</taxon>
        <taxon>Eucarida</taxon>
        <taxon>Decapoda</taxon>
        <taxon>Pleocyemata</taxon>
        <taxon>Astacidea</taxon>
        <taxon>Nephropoidea</taxon>
        <taxon>Nephropidae</taxon>
        <taxon>Homarus</taxon>
    </lineage>
</organism>
<feature type="compositionally biased region" description="Polar residues" evidence="1">
    <location>
        <begin position="45"/>
        <end position="56"/>
    </location>
</feature>
<dbReference type="AlphaFoldDB" id="A0A8J5MQW8"/>
<dbReference type="Gene3D" id="1.10.10.1540">
    <property type="entry name" value="Costar domain"/>
    <property type="match status" value="1"/>
</dbReference>
<protein>
    <submittedName>
        <fullName evidence="3">Actin-binding Rho-activating protein-like</fullName>
    </submittedName>
</protein>
<accession>A0A8J5MQW8</accession>
<evidence type="ECO:0000259" key="2">
    <source>
        <dbReference type="SMART" id="SM01283"/>
    </source>
</evidence>
<keyword evidence="4" id="KW-1185">Reference proteome</keyword>
<evidence type="ECO:0000256" key="1">
    <source>
        <dbReference type="SAM" id="MobiDB-lite"/>
    </source>
</evidence>
<dbReference type="InterPro" id="IPR026111">
    <property type="entry name" value="Abra"/>
</dbReference>
<name>A0A8J5MQW8_HOMAM</name>
<dbReference type="GO" id="GO:0035025">
    <property type="term" value="P:positive regulation of Rho protein signal transduction"/>
    <property type="evidence" value="ECO:0007669"/>
    <property type="project" value="InterPro"/>
</dbReference>
<evidence type="ECO:0000313" key="3">
    <source>
        <dbReference type="EMBL" id="KAG7160012.1"/>
    </source>
</evidence>
<feature type="region of interest" description="Disordered" evidence="1">
    <location>
        <begin position="40"/>
        <end position="79"/>
    </location>
</feature>
<sequence length="154" mass="17334">MSDIDNMGDAHDQPFALRHSSLTEKKQLYDQKVKVHSAKMGANPFSGSFKNTPKTTLSRDDPNYGKPVTGSKSERRGKNAARHINAEVVFLCDMIYQEGHAYEDGTAVISFGDLFQRRDDDVPIALVKPIQEIRDELHKDQEFEVGVCHKADSR</sequence>
<feature type="domain" description="Costars" evidence="2">
    <location>
        <begin position="82"/>
        <end position="127"/>
    </location>
</feature>
<gene>
    <name evidence="3" type="primary">ABRA-L</name>
    <name evidence="3" type="ORF">Hamer_G017461</name>
</gene>
<dbReference type="InterPro" id="IPR027817">
    <property type="entry name" value="Costars_dom"/>
</dbReference>
<comment type="caution">
    <text evidence="3">The sequence shown here is derived from an EMBL/GenBank/DDBJ whole genome shotgun (WGS) entry which is preliminary data.</text>
</comment>
<reference evidence="3" key="1">
    <citation type="journal article" date="2021" name="Sci. Adv.">
        <title>The American lobster genome reveals insights on longevity, neural, and immune adaptations.</title>
        <authorList>
            <person name="Polinski J.M."/>
            <person name="Zimin A.V."/>
            <person name="Clark K.F."/>
            <person name="Kohn A.B."/>
            <person name="Sadowski N."/>
            <person name="Timp W."/>
            <person name="Ptitsyn A."/>
            <person name="Khanna P."/>
            <person name="Romanova D.Y."/>
            <person name="Williams P."/>
            <person name="Greenwood S.J."/>
            <person name="Moroz L.L."/>
            <person name="Walt D.R."/>
            <person name="Bodnar A.G."/>
        </authorList>
    </citation>
    <scope>NUCLEOTIDE SEQUENCE</scope>
    <source>
        <strain evidence="3">GMGI-L3</strain>
    </source>
</reference>
<proteinExistence type="predicted"/>
<dbReference type="PANTHER" id="PTHR22739:SF7">
    <property type="entry name" value="EG:152A3.3 PROTEIN-RELATED"/>
    <property type="match status" value="1"/>
</dbReference>
<dbReference type="GO" id="GO:0045944">
    <property type="term" value="P:positive regulation of transcription by RNA polymerase II"/>
    <property type="evidence" value="ECO:0007669"/>
    <property type="project" value="TreeGrafter"/>
</dbReference>
<dbReference type="InterPro" id="IPR038095">
    <property type="entry name" value="Costars_sf"/>
</dbReference>
<evidence type="ECO:0000313" key="4">
    <source>
        <dbReference type="Proteomes" id="UP000747542"/>
    </source>
</evidence>
<dbReference type="Pfam" id="PF14705">
    <property type="entry name" value="Costars"/>
    <property type="match status" value="1"/>
</dbReference>
<dbReference type="PANTHER" id="PTHR22739">
    <property type="entry name" value="STRIATED MUSCLE ACTIVATOR OF RHO-DEPENDENT SIGNALING-RELATED"/>
    <property type="match status" value="1"/>
</dbReference>
<dbReference type="SMART" id="SM01283">
    <property type="entry name" value="Costars"/>
    <property type="match status" value="1"/>
</dbReference>
<dbReference type="GO" id="GO:0030017">
    <property type="term" value="C:sarcomere"/>
    <property type="evidence" value="ECO:0007669"/>
    <property type="project" value="TreeGrafter"/>
</dbReference>
<dbReference type="EMBL" id="JAHLQT010031743">
    <property type="protein sequence ID" value="KAG7160012.1"/>
    <property type="molecule type" value="Genomic_DNA"/>
</dbReference>